<dbReference type="InterPro" id="IPR032675">
    <property type="entry name" value="LRR_dom_sf"/>
</dbReference>
<feature type="region of interest" description="Disordered" evidence="3">
    <location>
        <begin position="137"/>
        <end position="182"/>
    </location>
</feature>
<protein>
    <submittedName>
        <fullName evidence="4">Uncharacterized protein</fullName>
    </submittedName>
</protein>
<feature type="region of interest" description="Disordered" evidence="3">
    <location>
        <begin position="1792"/>
        <end position="1872"/>
    </location>
</feature>
<evidence type="ECO:0000256" key="2">
    <source>
        <dbReference type="ARBA" id="ARBA00022737"/>
    </source>
</evidence>
<dbReference type="PANTHER" id="PTHR47566">
    <property type="match status" value="1"/>
</dbReference>
<dbReference type="SUPFAM" id="SSF52058">
    <property type="entry name" value="L domain-like"/>
    <property type="match status" value="2"/>
</dbReference>
<feature type="region of interest" description="Disordered" evidence="3">
    <location>
        <begin position="1099"/>
        <end position="1266"/>
    </location>
</feature>
<feature type="compositionally biased region" description="Low complexity" evidence="3">
    <location>
        <begin position="304"/>
        <end position="318"/>
    </location>
</feature>
<proteinExistence type="predicted"/>
<accession>A0A5B0NG92</accession>
<feature type="compositionally biased region" description="Low complexity" evidence="3">
    <location>
        <begin position="53"/>
        <end position="94"/>
    </location>
</feature>
<organism evidence="4 7">
    <name type="scientific">Puccinia graminis f. sp. tritici</name>
    <dbReference type="NCBI Taxonomy" id="56615"/>
    <lineage>
        <taxon>Eukaryota</taxon>
        <taxon>Fungi</taxon>
        <taxon>Dikarya</taxon>
        <taxon>Basidiomycota</taxon>
        <taxon>Pucciniomycotina</taxon>
        <taxon>Pucciniomycetes</taxon>
        <taxon>Pucciniales</taxon>
        <taxon>Pucciniaceae</taxon>
        <taxon>Puccinia</taxon>
    </lineage>
</organism>
<feature type="compositionally biased region" description="Polar residues" evidence="3">
    <location>
        <begin position="289"/>
        <end position="303"/>
    </location>
</feature>
<dbReference type="SMART" id="SM00364">
    <property type="entry name" value="LRR_BAC"/>
    <property type="match status" value="6"/>
</dbReference>
<feature type="compositionally biased region" description="Polar residues" evidence="3">
    <location>
        <begin position="361"/>
        <end position="372"/>
    </location>
</feature>
<feature type="compositionally biased region" description="Basic residues" evidence="3">
    <location>
        <begin position="1841"/>
        <end position="1852"/>
    </location>
</feature>
<dbReference type="GO" id="GO:0035591">
    <property type="term" value="F:signaling adaptor activity"/>
    <property type="evidence" value="ECO:0007669"/>
    <property type="project" value="TreeGrafter"/>
</dbReference>
<keyword evidence="6" id="KW-1185">Reference proteome</keyword>
<dbReference type="EMBL" id="VSWC01000040">
    <property type="protein sequence ID" value="KAA1105340.1"/>
    <property type="molecule type" value="Genomic_DNA"/>
</dbReference>
<sequence length="1872" mass="210030">MDKKPVWLTDELSQEWVNLSSSAEQEQRTSKHSSLRLNSQSRIPVLKKYSSTSSFNSLLKQNQSNSNSVEQQKQQPNNQQDQSHSSSVKQSSDNSIILNSQQRSSDETTPPWLRAAVDGMVNDVLGKRPTQLQKIFQTSQPAQPIHTTSSESVPPIQNPSDHNRPKPGSISRDNMPLHAQGSIGRVSNDSIRSLSIDQSSSFLPNDPFGLSLSRSSSSSHYEDLISNPSFQSIIDHQDEREQEEQVDEDDMEVLEDDQPQMLIPPGCHMERLRFVRDDRLDEIIEETEPSSSVQTDWKNTNSQPSVANSRSLASSSRPPSLPFAHRTPVLDVHNRLYRVNSESSHEQKTDNPPRERPSDLPENQSLDNSDLSTGPRRFRFTYDTFTRKHLNKLTEEIKGLSTNSVHPGKIDAPLKIKSILGSPGEEVTDSSTSIGLAHSTPPAIVFSSGTNKQRTFDAGRTPYRPLTSHSQRWKEEKEWAESFIEPSSYAVNSLSPVVGRKSYQGPRMSRRECEAECLEDSVDSVYQNARQSCRSSKRIRLESAQSSFETRHKNLRDSVTVLNERKSKRRPAAFTRAHPMVVFKSSVSASAASATPHEKSRAAPVVVRDRLAEAKALMDRIRAKTSGGQEVESTHPPPHIHQKSSREQFGGSSKQTTRPLNPTCSQIHDREASESFSVSVDDQHQQAEPRDFSGTSEQDPSPMPVGHRQRNEEHDEDNDPDQQYNPVDYRQRTNSEADLDWDISIEEGTRDEREAAAAEQDQDQENREQTAEENQEDFEESPNHPNQLGSNGGLNSVHRRLATTAAAFLRQTLGDNHSNHQVVAEKPNQAYGTSSALTSSNLASTTGSRRQFATQPVSREPIGRVTVDVRNQFTSSNRISSVSTAACTTTSAPTPALTTGTTTRHSSSSSHSQRQGIEGDPKHPHHQKLGLMTIAPGDVEQLLQNARVGKMVFDSTIGKWVKVRSQSETGGLLNGKVVEEEQKNPNTLGQFGSEEEESSEEDDIFKDIESLNSKRGSDSSGSKLMAGGIHDDTQTSVAQGLSNDQDCAENERDVALKNNVEANQGVTRNSINKKKKGLAGRSEKFLPKSVLKIVNECSPNKTNASTISSSTDDSNAVTGVLKPSRSVSFQDGRKNGKIVGLTQGNDDQEEGSEERTFKNDHPRPRRESAKEEPLRRSKKDVQGEEKENKQNHVGSSDSENEDDNTSLHQTSKILMNSIKKRVRRKSSSTSNTTASQSNSSTMATPQARPSRHKSSSNNNLSMTTTTSHSNNLIEEYSFELNYSKLIKIITDFEPFEPFWNSIKVINLAGKSIDSVIRLNEILPALDQIDLSSNQLNYLSGLPSSLRMLIAQKNQINELCCFSHLQNLEKLDLSQNSMTSLEQLSCLKHLRELKVDDNFIEDVSGLYSVDSLIKLSLKGNRIKKINFECAHWDNLEVLNLDRNQISEVTGLHHLRAVYLLNLDRNQLYSLTIDEPMPKLRVLRVNENRLESLEISKMVNLRTLYIDNNDLMEITGASQLRKLENLSVRDQRGGELSLTLKQVRDVKRIYLGGNPLPAAFPTCQFYNLLYLELAMCQCQSLPADLANLIPNIRTLNLNYNFLKDLSPLKNLRRLERLTIVGSRVKTLDRGLLSVLESLPELELLDLRQNPLCSSFYPPLLLSSTPSSAVASGSTDRYGDTAPHLNQYQIVNKDHEDDWHSIDDRFRKSLPNEFYLKRMTYRSIILQTCNSQHQQEPQHHSKLKWLDGIKITELERKKLQKFLRGISRKLDPNREQHQSLVVDDPGRSVDLVRTNQNSRHLLSKTSHDTNPPKQNSRRNPPPPHPPALHHRQHDDQSSASAASLHRHHTHHHHHLGSTTTYEDSNSVGLVDRSRY</sequence>
<feature type="compositionally biased region" description="Low complexity" evidence="3">
    <location>
        <begin position="880"/>
        <end position="916"/>
    </location>
</feature>
<feature type="compositionally biased region" description="Polar residues" evidence="3">
    <location>
        <begin position="1792"/>
        <end position="1815"/>
    </location>
</feature>
<feature type="compositionally biased region" description="Polar residues" evidence="3">
    <location>
        <begin position="1010"/>
        <end position="1022"/>
    </location>
</feature>
<feature type="region of interest" description="Disordered" evidence="3">
    <location>
        <begin position="623"/>
        <end position="795"/>
    </location>
</feature>
<evidence type="ECO:0000313" key="5">
    <source>
        <dbReference type="EMBL" id="KAA1105340.1"/>
    </source>
</evidence>
<feature type="compositionally biased region" description="Basic and acidic residues" evidence="3">
    <location>
        <begin position="343"/>
        <end position="359"/>
    </location>
</feature>
<feature type="compositionally biased region" description="Basic and acidic residues" evidence="3">
    <location>
        <begin position="681"/>
        <end position="691"/>
    </location>
</feature>
<comment type="caution">
    <text evidence="4">The sequence shown here is derived from an EMBL/GenBank/DDBJ whole genome shotgun (WGS) entry which is preliminary data.</text>
</comment>
<dbReference type="InterPro" id="IPR001611">
    <property type="entry name" value="Leu-rich_rpt"/>
</dbReference>
<evidence type="ECO:0000313" key="6">
    <source>
        <dbReference type="Proteomes" id="UP000324748"/>
    </source>
</evidence>
<dbReference type="EMBL" id="VDEP01000406">
    <property type="protein sequence ID" value="KAA1088351.1"/>
    <property type="molecule type" value="Genomic_DNA"/>
</dbReference>
<feature type="region of interest" description="Disordered" evidence="3">
    <location>
        <begin position="1010"/>
        <end position="1029"/>
    </location>
</feature>
<feature type="region of interest" description="Disordered" evidence="3">
    <location>
        <begin position="828"/>
        <end position="859"/>
    </location>
</feature>
<feature type="compositionally biased region" description="Acidic residues" evidence="3">
    <location>
        <begin position="771"/>
        <end position="780"/>
    </location>
</feature>
<feature type="compositionally biased region" description="Basic and acidic residues" evidence="3">
    <location>
        <begin position="747"/>
        <end position="756"/>
    </location>
</feature>
<evidence type="ECO:0000313" key="4">
    <source>
        <dbReference type="EMBL" id="KAA1088351.1"/>
    </source>
</evidence>
<dbReference type="SMART" id="SM00365">
    <property type="entry name" value="LRR_SD22"/>
    <property type="match status" value="6"/>
</dbReference>
<feature type="compositionally biased region" description="Acidic residues" evidence="3">
    <location>
        <begin position="993"/>
        <end position="1003"/>
    </location>
</feature>
<reference evidence="6 7" key="1">
    <citation type="submission" date="2019-05" db="EMBL/GenBank/DDBJ databases">
        <title>Emergence of the Ug99 lineage of the wheat stem rust pathogen through somatic hybridization.</title>
        <authorList>
            <person name="Li F."/>
            <person name="Upadhyaya N.M."/>
            <person name="Sperschneider J."/>
            <person name="Matny O."/>
            <person name="Nguyen-Phuc H."/>
            <person name="Mago R."/>
            <person name="Raley C."/>
            <person name="Miller M.E."/>
            <person name="Silverstein K.A.T."/>
            <person name="Henningsen E."/>
            <person name="Hirsch C.D."/>
            <person name="Visser B."/>
            <person name="Pretorius Z.A."/>
            <person name="Steffenson B.J."/>
            <person name="Schwessinger B."/>
            <person name="Dodds P.N."/>
            <person name="Figueroa M."/>
        </authorList>
    </citation>
    <scope>NUCLEOTIDE SEQUENCE [LARGE SCALE GENOMIC DNA]</scope>
    <source>
        <strain evidence="5">21-0</strain>
        <strain evidence="4 7">Ug99</strain>
    </source>
</reference>
<dbReference type="GO" id="GO:1902412">
    <property type="term" value="P:regulation of mitotic cytokinesis"/>
    <property type="evidence" value="ECO:0007669"/>
    <property type="project" value="TreeGrafter"/>
</dbReference>
<evidence type="ECO:0000256" key="3">
    <source>
        <dbReference type="SAM" id="MobiDB-lite"/>
    </source>
</evidence>
<feature type="compositionally biased region" description="Polar residues" evidence="3">
    <location>
        <begin position="137"/>
        <end position="152"/>
    </location>
</feature>
<name>A0A5B0NG92_PUCGR</name>
<dbReference type="PROSITE" id="PS51450">
    <property type="entry name" value="LRR"/>
    <property type="match status" value="4"/>
</dbReference>
<dbReference type="SMART" id="SM00369">
    <property type="entry name" value="LRR_TYP"/>
    <property type="match status" value="6"/>
</dbReference>
<dbReference type="GO" id="GO:0061499">
    <property type="term" value="C:outer plaque of mitotic spindle pole body"/>
    <property type="evidence" value="ECO:0007669"/>
    <property type="project" value="TreeGrafter"/>
</dbReference>
<dbReference type="Proteomes" id="UP000324748">
    <property type="component" value="Unassembled WGS sequence"/>
</dbReference>
<dbReference type="Gene3D" id="3.80.10.10">
    <property type="entry name" value="Ribonuclease Inhibitor"/>
    <property type="match status" value="3"/>
</dbReference>
<feature type="compositionally biased region" description="Low complexity" evidence="3">
    <location>
        <begin position="1227"/>
        <end position="1244"/>
    </location>
</feature>
<dbReference type="GO" id="GO:0031028">
    <property type="term" value="P:septation initiation signaling"/>
    <property type="evidence" value="ECO:0007669"/>
    <property type="project" value="TreeGrafter"/>
</dbReference>
<feature type="region of interest" description="Disordered" evidence="3">
    <location>
        <begin position="972"/>
        <end position="1003"/>
    </location>
</feature>
<feature type="compositionally biased region" description="Polar residues" evidence="3">
    <location>
        <begin position="1099"/>
        <end position="1117"/>
    </location>
</feature>
<feature type="region of interest" description="Disordered" evidence="3">
    <location>
        <begin position="878"/>
        <end position="928"/>
    </location>
</feature>
<keyword evidence="2" id="KW-0677">Repeat</keyword>
<dbReference type="Pfam" id="PF12799">
    <property type="entry name" value="LRR_4"/>
    <property type="match status" value="1"/>
</dbReference>
<dbReference type="PANTHER" id="PTHR47566:SF1">
    <property type="entry name" value="PROTEIN NUD1"/>
    <property type="match status" value="1"/>
</dbReference>
<evidence type="ECO:0000256" key="1">
    <source>
        <dbReference type="ARBA" id="ARBA00022614"/>
    </source>
</evidence>
<feature type="compositionally biased region" description="Low complexity" evidence="3">
    <location>
        <begin position="1255"/>
        <end position="1266"/>
    </location>
</feature>
<dbReference type="OrthoDB" id="7451790at2759"/>
<feature type="region of interest" description="Disordered" evidence="3">
    <location>
        <begin position="19"/>
        <end position="94"/>
    </location>
</feature>
<dbReference type="InterPro" id="IPR052574">
    <property type="entry name" value="CDIRP"/>
</dbReference>
<dbReference type="InterPro" id="IPR003591">
    <property type="entry name" value="Leu-rich_rpt_typical-subtyp"/>
</dbReference>
<evidence type="ECO:0000313" key="7">
    <source>
        <dbReference type="Proteomes" id="UP000325313"/>
    </source>
</evidence>
<feature type="compositionally biased region" description="Polar residues" evidence="3">
    <location>
        <begin position="650"/>
        <end position="666"/>
    </location>
</feature>
<feature type="region of interest" description="Disordered" evidence="3">
    <location>
        <begin position="339"/>
        <end position="375"/>
    </location>
</feature>
<feature type="compositionally biased region" description="Low complexity" evidence="3">
    <location>
        <begin position="832"/>
        <end position="848"/>
    </location>
</feature>
<keyword evidence="1" id="KW-0433">Leucine-rich repeat</keyword>
<dbReference type="InterPro" id="IPR025875">
    <property type="entry name" value="Leu-rich_rpt_4"/>
</dbReference>
<feature type="region of interest" description="Disordered" evidence="3">
    <location>
        <begin position="286"/>
        <end position="327"/>
    </location>
</feature>
<feature type="compositionally biased region" description="Basic and acidic residues" evidence="3">
    <location>
        <begin position="1153"/>
        <end position="1190"/>
    </location>
</feature>
<gene>
    <name evidence="5" type="ORF">PGT21_003444</name>
    <name evidence="4" type="ORF">PGTUg99_018033</name>
</gene>
<dbReference type="Proteomes" id="UP000325313">
    <property type="component" value="Unassembled WGS sequence"/>
</dbReference>